<evidence type="ECO:0000256" key="7">
    <source>
        <dbReference type="ARBA" id="ARBA00035294"/>
    </source>
</evidence>
<dbReference type="HAMAP" id="MF_00360">
    <property type="entry name" value="Ribosomal_bS6"/>
    <property type="match status" value="1"/>
</dbReference>
<evidence type="ECO:0000256" key="2">
    <source>
        <dbReference type="ARBA" id="ARBA00022730"/>
    </source>
</evidence>
<dbReference type="InterPro" id="IPR020814">
    <property type="entry name" value="Ribosomal_S6_plastid/chlpt"/>
</dbReference>
<dbReference type="AlphaFoldDB" id="A0A939KHL9"/>
<dbReference type="PANTHER" id="PTHR21011">
    <property type="entry name" value="MITOCHONDRIAL 28S RIBOSOMAL PROTEIN S6"/>
    <property type="match status" value="1"/>
</dbReference>
<keyword evidence="3 8" id="KW-0694">RNA-binding</keyword>
<dbReference type="Proteomes" id="UP000664218">
    <property type="component" value="Unassembled WGS sequence"/>
</dbReference>
<dbReference type="EMBL" id="JAFNJU010000008">
    <property type="protein sequence ID" value="MBO1265634.1"/>
    <property type="molecule type" value="Genomic_DNA"/>
</dbReference>
<dbReference type="InterPro" id="IPR014717">
    <property type="entry name" value="Transl_elong_EF1B/ribsomal_bS6"/>
</dbReference>
<dbReference type="GO" id="GO:0005737">
    <property type="term" value="C:cytoplasm"/>
    <property type="evidence" value="ECO:0007669"/>
    <property type="project" value="UniProtKB-ARBA"/>
</dbReference>
<dbReference type="FunFam" id="3.30.70.60:FF:000002">
    <property type="entry name" value="30S ribosomal protein S6"/>
    <property type="match status" value="1"/>
</dbReference>
<dbReference type="InterPro" id="IPR000529">
    <property type="entry name" value="Ribosomal_bS6"/>
</dbReference>
<dbReference type="Gene3D" id="3.30.70.60">
    <property type="match status" value="1"/>
</dbReference>
<gene>
    <name evidence="8" type="primary">rpsF</name>
    <name evidence="9" type="ORF">J3A84_11400</name>
</gene>
<dbReference type="GO" id="GO:1990904">
    <property type="term" value="C:ribonucleoprotein complex"/>
    <property type="evidence" value="ECO:0007669"/>
    <property type="project" value="UniProtKB-KW"/>
</dbReference>
<dbReference type="SUPFAM" id="SSF54995">
    <property type="entry name" value="Ribosomal protein S6"/>
    <property type="match status" value="1"/>
</dbReference>
<evidence type="ECO:0000313" key="9">
    <source>
        <dbReference type="EMBL" id="MBO1265634.1"/>
    </source>
</evidence>
<evidence type="ECO:0000256" key="8">
    <source>
        <dbReference type="HAMAP-Rule" id="MF_00360"/>
    </source>
</evidence>
<evidence type="ECO:0000256" key="1">
    <source>
        <dbReference type="ARBA" id="ARBA00009512"/>
    </source>
</evidence>
<comment type="function">
    <text evidence="6 8">Binds together with bS18 to 16S ribosomal RNA.</text>
</comment>
<keyword evidence="10" id="KW-1185">Reference proteome</keyword>
<dbReference type="NCBIfam" id="TIGR00166">
    <property type="entry name" value="S6"/>
    <property type="match status" value="1"/>
</dbReference>
<sequence length="95" mass="11108">MRNYETIFILHPSFDEEAVKTAVDKFKGVIETEGGIIDNVDLWGKRRLAYEIDKVNEGIYVLFNFQAEPELPKELDRIFRITDGIIRHIIVKLDK</sequence>
<evidence type="ECO:0000256" key="5">
    <source>
        <dbReference type="ARBA" id="ARBA00023274"/>
    </source>
</evidence>
<name>A0A939KHL9_9CLOT</name>
<evidence type="ECO:0000313" key="10">
    <source>
        <dbReference type="Proteomes" id="UP000664218"/>
    </source>
</evidence>
<dbReference type="InterPro" id="IPR035980">
    <property type="entry name" value="Ribosomal_bS6_sf"/>
</dbReference>
<keyword evidence="2 8" id="KW-0699">rRNA-binding</keyword>
<dbReference type="GO" id="GO:0003735">
    <property type="term" value="F:structural constituent of ribosome"/>
    <property type="evidence" value="ECO:0007669"/>
    <property type="project" value="InterPro"/>
</dbReference>
<dbReference type="Pfam" id="PF01250">
    <property type="entry name" value="Ribosomal_S6"/>
    <property type="match status" value="1"/>
</dbReference>
<dbReference type="GO" id="GO:0006412">
    <property type="term" value="P:translation"/>
    <property type="evidence" value="ECO:0007669"/>
    <property type="project" value="UniProtKB-UniRule"/>
</dbReference>
<keyword evidence="5 8" id="KW-0687">Ribonucleoprotein</keyword>
<keyword evidence="4 8" id="KW-0689">Ribosomal protein</keyword>
<dbReference type="GO" id="GO:0070181">
    <property type="term" value="F:small ribosomal subunit rRNA binding"/>
    <property type="evidence" value="ECO:0007669"/>
    <property type="project" value="TreeGrafter"/>
</dbReference>
<proteinExistence type="inferred from homology"/>
<reference evidence="9" key="1">
    <citation type="submission" date="2021-03" db="EMBL/GenBank/DDBJ databases">
        <title>Proteiniclasticum marinus sp. nov., isolated from tidal flat sediment.</title>
        <authorList>
            <person name="Namirimu T."/>
            <person name="Yang J.-A."/>
            <person name="Yang S.-H."/>
            <person name="Kim Y.-J."/>
            <person name="Kwon K.K."/>
        </authorList>
    </citation>
    <scope>NUCLEOTIDE SEQUENCE</scope>
    <source>
        <strain evidence="9">SCR006</strain>
    </source>
</reference>
<dbReference type="CDD" id="cd00473">
    <property type="entry name" value="bS6"/>
    <property type="match status" value="1"/>
</dbReference>
<evidence type="ECO:0000256" key="6">
    <source>
        <dbReference type="ARBA" id="ARBA00035104"/>
    </source>
</evidence>
<organism evidence="9 10">
    <name type="scientific">Proteiniclasticum aestuarii</name>
    <dbReference type="NCBI Taxonomy" id="2817862"/>
    <lineage>
        <taxon>Bacteria</taxon>
        <taxon>Bacillati</taxon>
        <taxon>Bacillota</taxon>
        <taxon>Clostridia</taxon>
        <taxon>Eubacteriales</taxon>
        <taxon>Clostridiaceae</taxon>
        <taxon>Proteiniclasticum</taxon>
    </lineage>
</organism>
<dbReference type="PANTHER" id="PTHR21011:SF1">
    <property type="entry name" value="SMALL RIBOSOMAL SUBUNIT PROTEIN BS6M"/>
    <property type="match status" value="1"/>
</dbReference>
<accession>A0A939KHL9</accession>
<dbReference type="RefSeq" id="WP_207600182.1">
    <property type="nucleotide sequence ID" value="NZ_JAFNJU010000008.1"/>
</dbReference>
<evidence type="ECO:0000256" key="4">
    <source>
        <dbReference type="ARBA" id="ARBA00022980"/>
    </source>
</evidence>
<dbReference type="GO" id="GO:0005840">
    <property type="term" value="C:ribosome"/>
    <property type="evidence" value="ECO:0007669"/>
    <property type="project" value="UniProtKB-KW"/>
</dbReference>
<protein>
    <recommendedName>
        <fullName evidence="7 8">Small ribosomal subunit protein bS6</fullName>
    </recommendedName>
</protein>
<comment type="caution">
    <text evidence="9">The sequence shown here is derived from an EMBL/GenBank/DDBJ whole genome shotgun (WGS) entry which is preliminary data.</text>
</comment>
<comment type="similarity">
    <text evidence="1 8">Belongs to the bacterial ribosomal protein bS6 family.</text>
</comment>
<evidence type="ECO:0000256" key="3">
    <source>
        <dbReference type="ARBA" id="ARBA00022884"/>
    </source>
</evidence>